<keyword evidence="2" id="KW-0378">Hydrolase</keyword>
<dbReference type="Proteomes" id="UP000216446">
    <property type="component" value="Unassembled WGS sequence"/>
</dbReference>
<proteinExistence type="inferred from homology"/>
<evidence type="ECO:0000313" key="4">
    <source>
        <dbReference type="Proteomes" id="UP000216446"/>
    </source>
</evidence>
<protein>
    <submittedName>
        <fullName evidence="3">D-alanyl-D-alanine carboxypeptidase/D-alanyl-D-alanine-endopeptidase</fullName>
    </submittedName>
</protein>
<dbReference type="Gene3D" id="3.50.80.20">
    <property type="entry name" value="D-Ala-D-Ala carboxypeptidase C, peptidase S13"/>
    <property type="match status" value="1"/>
</dbReference>
<dbReference type="PANTHER" id="PTHR30023:SF0">
    <property type="entry name" value="PENICILLIN-SENSITIVE CARBOXYPEPTIDASE A"/>
    <property type="match status" value="1"/>
</dbReference>
<organism evidence="3 4">
    <name type="scientific">Rubricoccus marinus</name>
    <dbReference type="NCBI Taxonomy" id="716817"/>
    <lineage>
        <taxon>Bacteria</taxon>
        <taxon>Pseudomonadati</taxon>
        <taxon>Rhodothermota</taxon>
        <taxon>Rhodothermia</taxon>
        <taxon>Rhodothermales</taxon>
        <taxon>Rubricoccaceae</taxon>
        <taxon>Rubricoccus</taxon>
    </lineage>
</organism>
<comment type="caution">
    <text evidence="3">The sequence shown here is derived from an EMBL/GenBank/DDBJ whole genome shotgun (WGS) entry which is preliminary data.</text>
</comment>
<dbReference type="PANTHER" id="PTHR30023">
    <property type="entry name" value="D-ALANYL-D-ALANINE CARBOXYPEPTIDASE"/>
    <property type="match status" value="1"/>
</dbReference>
<keyword evidence="3" id="KW-0121">Carboxypeptidase</keyword>
<dbReference type="InterPro" id="IPR012338">
    <property type="entry name" value="Beta-lactam/transpept-like"/>
</dbReference>
<keyword evidence="3" id="KW-0645">Protease</keyword>
<dbReference type="GO" id="GO:0000270">
    <property type="term" value="P:peptidoglycan metabolic process"/>
    <property type="evidence" value="ECO:0007669"/>
    <property type="project" value="TreeGrafter"/>
</dbReference>
<sequence length="487" mass="52595">MALSPEAAAQPTSGFAATNALADLIDAQLDASAFNDAYWGAYIVDLTDNRILYDRNAAKRFIPASNMKLFSTAGVLDKLGADFRYTTRLYADGQIRGSTLVGSLVVRGSGDPTMGARYTSGDLTRTFRQWADSLKASGVRRISGSVIGDDNVFDDRALGEGWSWDDLVWYYGAEISGLQFGEGTINLAVSGTTPGDRARIAVTPDVGYIDVVNRTTTTDGGSIREGYSRDLSSNRFLVTASVPAGQVEREDVAVSNPTTYFIRVLVATLQREGIEVDGDAIDVDEWDGPRIRYEGMQRIATHESPRLKHIVAETNTESNNLYAEHLLRTLGVYGYSGDELDPGSSRAGAAAMEPFLNRIGVDPASLRIADGSGLSALNRLTPLATVQLLRAMNEHPEPGVREAFYESLAVGGRSGTLERRYRSGDARGNVHAKTGYISGARTLSGYVTADNGHLIAFSLMCNHYSTRTSRVNQAQDAIVELLADFDG</sequence>
<dbReference type="AlphaFoldDB" id="A0A259U4C7"/>
<comment type="similarity">
    <text evidence="1">Belongs to the peptidase S13 family.</text>
</comment>
<gene>
    <name evidence="3" type="ORF">BSZ36_09295</name>
</gene>
<keyword evidence="4" id="KW-1185">Reference proteome</keyword>
<accession>A0A259U4C7</accession>
<dbReference type="Pfam" id="PF02113">
    <property type="entry name" value="Peptidase_S13"/>
    <property type="match status" value="1"/>
</dbReference>
<evidence type="ECO:0000256" key="2">
    <source>
        <dbReference type="ARBA" id="ARBA00022801"/>
    </source>
</evidence>
<name>A0A259U4C7_9BACT</name>
<dbReference type="FunCoup" id="A0A259U4C7">
    <property type="interactions" value="192"/>
</dbReference>
<dbReference type="Gene3D" id="3.40.710.10">
    <property type="entry name" value="DD-peptidase/beta-lactamase superfamily"/>
    <property type="match status" value="1"/>
</dbReference>
<dbReference type="NCBIfam" id="TIGR00666">
    <property type="entry name" value="PBP4"/>
    <property type="match status" value="1"/>
</dbReference>
<dbReference type="InParanoid" id="A0A259U4C7"/>
<dbReference type="InterPro" id="IPR000667">
    <property type="entry name" value="Peptidase_S13"/>
</dbReference>
<dbReference type="PRINTS" id="PR00922">
    <property type="entry name" value="DADACBPTASE3"/>
</dbReference>
<dbReference type="SUPFAM" id="SSF56601">
    <property type="entry name" value="beta-lactamase/transpeptidase-like"/>
    <property type="match status" value="1"/>
</dbReference>
<dbReference type="EMBL" id="MQWB01000001">
    <property type="protein sequence ID" value="OZC04674.1"/>
    <property type="molecule type" value="Genomic_DNA"/>
</dbReference>
<reference evidence="3 4" key="1">
    <citation type="submission" date="2016-11" db="EMBL/GenBank/DDBJ databases">
        <title>Study of marine rhodopsin-containing bacteria.</title>
        <authorList>
            <person name="Yoshizawa S."/>
            <person name="Kumagai Y."/>
            <person name="Kogure K."/>
        </authorList>
    </citation>
    <scope>NUCLEOTIDE SEQUENCE [LARGE SCALE GENOMIC DNA]</scope>
    <source>
        <strain evidence="3 4">SG-29</strain>
    </source>
</reference>
<dbReference type="GO" id="GO:0006508">
    <property type="term" value="P:proteolysis"/>
    <property type="evidence" value="ECO:0007669"/>
    <property type="project" value="InterPro"/>
</dbReference>
<evidence type="ECO:0000256" key="1">
    <source>
        <dbReference type="ARBA" id="ARBA00006096"/>
    </source>
</evidence>
<evidence type="ECO:0000313" key="3">
    <source>
        <dbReference type="EMBL" id="OZC04674.1"/>
    </source>
</evidence>
<dbReference type="GO" id="GO:0004185">
    <property type="term" value="F:serine-type carboxypeptidase activity"/>
    <property type="evidence" value="ECO:0007669"/>
    <property type="project" value="InterPro"/>
</dbReference>